<dbReference type="Proteomes" id="UP000238296">
    <property type="component" value="Unassembled WGS sequence"/>
</dbReference>
<comment type="caution">
    <text evidence="2">The sequence shown here is derived from an EMBL/GenBank/DDBJ whole genome shotgun (WGS) entry which is preliminary data.</text>
</comment>
<accession>A0A2S8BCC6</accession>
<reference evidence="2 3" key="1">
    <citation type="journal article" date="2017" name="Int. J. Syst. Evol. Microbiol.">
        <title>Mycobacterium talmoniae sp. nov., a slowly growing mycobacterium isolated from human respiratory samples.</title>
        <authorList>
            <person name="Davidson R.M."/>
            <person name="DeGroote M.A."/>
            <person name="Marola J.L."/>
            <person name="Buss S."/>
            <person name="Jones V."/>
            <person name="McNeil M.R."/>
            <person name="Freifeld A.G."/>
            <person name="Elaine Epperson L."/>
            <person name="Hasan N.A."/>
            <person name="Jackson M."/>
            <person name="Iwen P.C."/>
            <person name="Salfinger M."/>
            <person name="Strong M."/>
        </authorList>
    </citation>
    <scope>NUCLEOTIDE SEQUENCE [LARGE SCALE GENOMIC DNA]</scope>
    <source>
        <strain evidence="2 3">ATCC BAA-2683</strain>
    </source>
</reference>
<dbReference type="AlphaFoldDB" id="A0A2S8BCC6"/>
<sequence length="46" mass="4401">MPVVIAVAAVAAGMGLPSAAGRAASIAPTPEPAIMSCANPVSTRPK</sequence>
<evidence type="ECO:0000313" key="2">
    <source>
        <dbReference type="EMBL" id="PQM44299.1"/>
    </source>
</evidence>
<gene>
    <name evidence="2" type="ORF">C1Y40_05545</name>
</gene>
<organism evidence="2 3">
    <name type="scientific">Mycobacterium talmoniae</name>
    <dbReference type="NCBI Taxonomy" id="1858794"/>
    <lineage>
        <taxon>Bacteria</taxon>
        <taxon>Bacillati</taxon>
        <taxon>Actinomycetota</taxon>
        <taxon>Actinomycetes</taxon>
        <taxon>Mycobacteriales</taxon>
        <taxon>Mycobacteriaceae</taxon>
        <taxon>Mycobacterium</taxon>
    </lineage>
</organism>
<protein>
    <submittedName>
        <fullName evidence="2">Uncharacterized protein</fullName>
    </submittedName>
</protein>
<feature type="signal peptide" evidence="1">
    <location>
        <begin position="1"/>
        <end position="19"/>
    </location>
</feature>
<dbReference type="EMBL" id="PPEA01000860">
    <property type="protein sequence ID" value="PQM44299.1"/>
    <property type="molecule type" value="Genomic_DNA"/>
</dbReference>
<evidence type="ECO:0000256" key="1">
    <source>
        <dbReference type="SAM" id="SignalP"/>
    </source>
</evidence>
<evidence type="ECO:0000313" key="3">
    <source>
        <dbReference type="Proteomes" id="UP000238296"/>
    </source>
</evidence>
<name>A0A2S8BCC6_9MYCO</name>
<keyword evidence="1" id="KW-0732">Signal</keyword>
<feature type="chain" id="PRO_5038676734" evidence="1">
    <location>
        <begin position="20"/>
        <end position="46"/>
    </location>
</feature>
<proteinExistence type="predicted"/>